<dbReference type="AlphaFoldDB" id="A0A1J1INJ2"/>
<evidence type="ECO:0000256" key="7">
    <source>
        <dbReference type="ARBA" id="ARBA00023136"/>
    </source>
</evidence>
<accession>A0A1J1INJ2</accession>
<dbReference type="InterPro" id="IPR029865">
    <property type="entry name" value="KIAA0319-like"/>
</dbReference>
<dbReference type="EMBL" id="CVRI01000056">
    <property type="protein sequence ID" value="CRL01795.1"/>
    <property type="molecule type" value="Genomic_DNA"/>
</dbReference>
<dbReference type="InterPro" id="IPR011106">
    <property type="entry name" value="MANSC_N"/>
</dbReference>
<dbReference type="FunFam" id="2.60.40.10:FF:000257">
    <property type="entry name" value="Dyslexia-associated protein KIAA0319-like"/>
    <property type="match status" value="1"/>
</dbReference>
<dbReference type="SMART" id="SM00765">
    <property type="entry name" value="MANEC"/>
    <property type="match status" value="1"/>
</dbReference>
<dbReference type="GO" id="GO:0005886">
    <property type="term" value="C:plasma membrane"/>
    <property type="evidence" value="ECO:0007669"/>
    <property type="project" value="UniProtKB-SubCell"/>
</dbReference>
<dbReference type="Proteomes" id="UP000183832">
    <property type="component" value="Unassembled WGS sequence"/>
</dbReference>
<dbReference type="PROSITE" id="PS01186">
    <property type="entry name" value="EGF_2"/>
    <property type="match status" value="1"/>
</dbReference>
<sequence>MSRDCIVLSLVVTVILIFGQSFCLQKIDDIQCQDSLLYPFVFGDHAPRDNRSAGNFTESLNSSDLYSCVDSCCKTKSCNVAMFYNQTCFLLECITSAGCLPVKRNSSVQLEMVLVRTVPKEHLTWEEVLKQESEIKELQPKDGNSNMNFMNNFFNYDLNDRLYKAIQQMSSPADGRIPKVYGKESFVNDDEIDPLEMEDSSKRYMSLKACVMGVRTCQEHEECQPINLVSNEGFCRCRQGYYRYKHKCIARSITVPVVPASFQESTFPQKYPDADDENQSSEPEKIKLQVTVESKNIQLPKNEASLTAIVVPDDGKHTYLWSLVDKPENDKNGTITDQTRPTVRVSNLAEGLYRFKITVTGTNSYGEAFANVTVSHANRINKPPTPIITPNHQVIKLPNQHAVLDGSTSFDDDKIESWKWEFVQGPINYSPTLQEQQTIELDDLKEPGNYTFKLTVTDSDKAENTTTAIIEVVEEMDYPPQANAGADVILYLPHNNITLNGTLSTDDHQIVSWEWTKDANDESKAVDMQNTHTPFLELSHLEEGRYTFELKVTDAKGQNSSSKVHVFVKPPTNLPPLARAGRNSTITLPTTWILLNATESTDDIKITQYYWKQISGPSTSMIIDANSTIANATMLTLGDYMFEVMVIDESNNNATDRVRVTVIQEKNAAPVARIAGGNLNLTLPLSVLILNGSSSSDDLKIVSYLWTRESDSLAVGNVIGGSDHGAVLMLTGVVAGTYKFKLTVSDEQGLTGVEIATVTVNEDPLILNLVEVVLTANSTTLSQQELDQLKQKILLLLGDNMKLNIRNVLIEDKTNHVIVVFYVSRTTKEGTTQMIMNGLDVQRILKEKYWKDYSILGSSISEIRTVVCQNECSGHGQCNIETRACTCDAFWMPDIFFFWGVTEANCDWSILYVIVFIFFVFMVISGICWGLTYTCRHRQSKPAKSNGPSRPSRMKRQQKYALIHSQDDEIPSFNRNTLSDDSDDTDSDVLFENSRQKSNGIRNGFKSNRTHKLTKLGRRIKT</sequence>
<keyword evidence="6 9" id="KW-1133">Transmembrane helix</keyword>
<evidence type="ECO:0000313" key="12">
    <source>
        <dbReference type="EMBL" id="CRL01795.1"/>
    </source>
</evidence>
<protein>
    <submittedName>
        <fullName evidence="12">CLUMA_CG015011, isoform A</fullName>
    </submittedName>
</protein>
<dbReference type="Gene3D" id="2.60.40.10">
    <property type="entry name" value="Immunoglobulins"/>
    <property type="match status" value="5"/>
</dbReference>
<evidence type="ECO:0000256" key="6">
    <source>
        <dbReference type="ARBA" id="ARBA00022989"/>
    </source>
</evidence>
<dbReference type="InterPro" id="IPR000742">
    <property type="entry name" value="EGF"/>
</dbReference>
<dbReference type="InterPro" id="IPR022409">
    <property type="entry name" value="PKD/Chitinase_dom"/>
</dbReference>
<evidence type="ECO:0000256" key="1">
    <source>
        <dbReference type="ARBA" id="ARBA00004236"/>
    </source>
</evidence>
<keyword evidence="5" id="KW-0677">Repeat</keyword>
<evidence type="ECO:0000256" key="10">
    <source>
        <dbReference type="SAM" id="SignalP"/>
    </source>
</evidence>
<dbReference type="Pfam" id="PF23597">
    <property type="entry name" value="KIAA0319_N"/>
    <property type="match status" value="1"/>
</dbReference>
<evidence type="ECO:0000259" key="11">
    <source>
        <dbReference type="PROSITE" id="PS01186"/>
    </source>
</evidence>
<gene>
    <name evidence="12" type="ORF">CLUMA_CG015011</name>
</gene>
<organism evidence="12 13">
    <name type="scientific">Clunio marinus</name>
    <dbReference type="NCBI Taxonomy" id="568069"/>
    <lineage>
        <taxon>Eukaryota</taxon>
        <taxon>Metazoa</taxon>
        <taxon>Ecdysozoa</taxon>
        <taxon>Arthropoda</taxon>
        <taxon>Hexapoda</taxon>
        <taxon>Insecta</taxon>
        <taxon>Pterygota</taxon>
        <taxon>Neoptera</taxon>
        <taxon>Endopterygota</taxon>
        <taxon>Diptera</taxon>
        <taxon>Nematocera</taxon>
        <taxon>Chironomoidea</taxon>
        <taxon>Chironomidae</taxon>
        <taxon>Clunio</taxon>
    </lineage>
</organism>
<dbReference type="CDD" id="cd00146">
    <property type="entry name" value="PKD"/>
    <property type="match status" value="3"/>
</dbReference>
<feature type="chain" id="PRO_5012520607" evidence="10">
    <location>
        <begin position="20"/>
        <end position="1022"/>
    </location>
</feature>
<reference evidence="12 13" key="1">
    <citation type="submission" date="2015-04" db="EMBL/GenBank/DDBJ databases">
        <authorList>
            <person name="Syromyatnikov M.Y."/>
            <person name="Popov V.N."/>
        </authorList>
    </citation>
    <scope>NUCLEOTIDE SEQUENCE [LARGE SCALE GENOMIC DNA]</scope>
</reference>
<name>A0A1J1INJ2_9DIPT</name>
<dbReference type="GO" id="GO:0001764">
    <property type="term" value="P:neuron migration"/>
    <property type="evidence" value="ECO:0007669"/>
    <property type="project" value="TreeGrafter"/>
</dbReference>
<dbReference type="InterPro" id="IPR035986">
    <property type="entry name" value="PKD_dom_sf"/>
</dbReference>
<feature type="domain" description="EGF-like" evidence="11">
    <location>
        <begin position="235"/>
        <end position="248"/>
    </location>
</feature>
<dbReference type="STRING" id="568069.A0A1J1INJ2"/>
<dbReference type="FunFam" id="2.60.40.10:FF:000061">
    <property type="entry name" value="Dyslexia-associated protein KIAA0319 homolog"/>
    <property type="match status" value="2"/>
</dbReference>
<evidence type="ECO:0000256" key="2">
    <source>
        <dbReference type="ARBA" id="ARBA00022475"/>
    </source>
</evidence>
<dbReference type="FunFam" id="2.60.40.10:FF:001655">
    <property type="entry name" value="Blast:Dyslexia-associated protein KIAA0319"/>
    <property type="match status" value="1"/>
</dbReference>
<keyword evidence="2" id="KW-1003">Cell membrane</keyword>
<dbReference type="InterPro" id="IPR013980">
    <property type="entry name" value="MANSC_dom"/>
</dbReference>
<evidence type="ECO:0000313" key="13">
    <source>
        <dbReference type="Proteomes" id="UP000183832"/>
    </source>
</evidence>
<keyword evidence="3 9" id="KW-0812">Transmembrane</keyword>
<dbReference type="PANTHER" id="PTHR46182">
    <property type="entry name" value="FI19480P1"/>
    <property type="match status" value="1"/>
</dbReference>
<comment type="subcellular location">
    <subcellularLocation>
        <location evidence="1">Cell membrane</location>
    </subcellularLocation>
</comment>
<feature type="transmembrane region" description="Helical" evidence="9">
    <location>
        <begin position="910"/>
        <end position="931"/>
    </location>
</feature>
<evidence type="ECO:0000256" key="9">
    <source>
        <dbReference type="SAM" id="Phobius"/>
    </source>
</evidence>
<evidence type="ECO:0000256" key="8">
    <source>
        <dbReference type="ARBA" id="ARBA00023180"/>
    </source>
</evidence>
<evidence type="ECO:0000256" key="3">
    <source>
        <dbReference type="ARBA" id="ARBA00022692"/>
    </source>
</evidence>
<evidence type="ECO:0000256" key="5">
    <source>
        <dbReference type="ARBA" id="ARBA00022737"/>
    </source>
</evidence>
<dbReference type="OrthoDB" id="536372at2759"/>
<keyword evidence="7 9" id="KW-0472">Membrane</keyword>
<keyword evidence="13" id="KW-1185">Reference proteome</keyword>
<proteinExistence type="predicted"/>
<feature type="signal peptide" evidence="10">
    <location>
        <begin position="1"/>
        <end position="19"/>
    </location>
</feature>
<dbReference type="SUPFAM" id="SSF49299">
    <property type="entry name" value="PKD domain"/>
    <property type="match status" value="4"/>
</dbReference>
<keyword evidence="8" id="KW-0325">Glycoprotein</keyword>
<evidence type="ECO:0000256" key="4">
    <source>
        <dbReference type="ARBA" id="ARBA00022729"/>
    </source>
</evidence>
<dbReference type="GO" id="GO:0031410">
    <property type="term" value="C:cytoplasmic vesicle"/>
    <property type="evidence" value="ECO:0007669"/>
    <property type="project" value="TreeGrafter"/>
</dbReference>
<keyword evidence="4 10" id="KW-0732">Signal</keyword>
<dbReference type="Pfam" id="PF22352">
    <property type="entry name" value="K319L-like_PKD"/>
    <property type="match status" value="5"/>
</dbReference>
<dbReference type="PANTHER" id="PTHR46182:SF2">
    <property type="entry name" value="FI19480P1"/>
    <property type="match status" value="1"/>
</dbReference>
<dbReference type="SMART" id="SM00089">
    <property type="entry name" value="PKD"/>
    <property type="match status" value="5"/>
</dbReference>
<dbReference type="InterPro" id="IPR013783">
    <property type="entry name" value="Ig-like_fold"/>
</dbReference>